<dbReference type="EMBL" id="UOFF01000059">
    <property type="protein sequence ID" value="VAW54487.1"/>
    <property type="molecule type" value="Genomic_DNA"/>
</dbReference>
<gene>
    <name evidence="1" type="ORF">MNBD_GAMMA07-176</name>
</gene>
<evidence type="ECO:0000313" key="1">
    <source>
        <dbReference type="EMBL" id="VAW54487.1"/>
    </source>
</evidence>
<protein>
    <submittedName>
        <fullName evidence="1">Uncharacterized protein</fullName>
    </submittedName>
</protein>
<organism evidence="1">
    <name type="scientific">hydrothermal vent metagenome</name>
    <dbReference type="NCBI Taxonomy" id="652676"/>
    <lineage>
        <taxon>unclassified sequences</taxon>
        <taxon>metagenomes</taxon>
        <taxon>ecological metagenomes</taxon>
    </lineage>
</organism>
<reference evidence="1" key="1">
    <citation type="submission" date="2018-06" db="EMBL/GenBank/DDBJ databases">
        <authorList>
            <person name="Zhirakovskaya E."/>
        </authorList>
    </citation>
    <scope>NUCLEOTIDE SEQUENCE</scope>
</reference>
<sequence length="116" mass="13134">MRTDVMLQTTTISAGAPYLERANDLYDIATECWTTEAHVLYYGTAVEKEVFTDSVSIIARWKPITGKSTDPIIKITITPRDEGSVARIFEREHPFITKGNYAEDAIRWLNGLYSCI</sequence>
<dbReference type="AlphaFoldDB" id="A0A3B0WV22"/>
<name>A0A3B0WV22_9ZZZZ</name>
<accession>A0A3B0WV22</accession>
<proteinExistence type="predicted"/>